<evidence type="ECO:0000256" key="1">
    <source>
        <dbReference type="SAM" id="MobiDB-lite"/>
    </source>
</evidence>
<protein>
    <submittedName>
        <fullName evidence="2">Uncharacterized protein</fullName>
    </submittedName>
</protein>
<evidence type="ECO:0000313" key="3">
    <source>
        <dbReference type="Proteomes" id="UP000037035"/>
    </source>
</evidence>
<gene>
    <name evidence="2" type="ORF">VP01_8856g1</name>
</gene>
<evidence type="ECO:0000313" key="2">
    <source>
        <dbReference type="EMBL" id="KNZ44765.1"/>
    </source>
</evidence>
<dbReference type="OrthoDB" id="10626065at2759"/>
<dbReference type="Proteomes" id="UP000037035">
    <property type="component" value="Unassembled WGS sequence"/>
</dbReference>
<reference evidence="2 3" key="1">
    <citation type="submission" date="2015-08" db="EMBL/GenBank/DDBJ databases">
        <title>Next Generation Sequencing and Analysis of the Genome of Puccinia sorghi L Schw, the Causal Agent of Maize Common Rust.</title>
        <authorList>
            <person name="Rochi L."/>
            <person name="Burguener G."/>
            <person name="Darino M."/>
            <person name="Turjanski A."/>
            <person name="Kreff E."/>
            <person name="Dieguez M.J."/>
            <person name="Sacco F."/>
        </authorList>
    </citation>
    <scope>NUCLEOTIDE SEQUENCE [LARGE SCALE GENOMIC DNA]</scope>
    <source>
        <strain evidence="2 3">RO10H11247</strain>
    </source>
</reference>
<feature type="region of interest" description="Disordered" evidence="1">
    <location>
        <begin position="217"/>
        <end position="240"/>
    </location>
</feature>
<name>A0A0L6UAF2_9BASI</name>
<feature type="non-terminal residue" evidence="2">
    <location>
        <position position="247"/>
    </location>
</feature>
<organism evidence="2 3">
    <name type="scientific">Puccinia sorghi</name>
    <dbReference type="NCBI Taxonomy" id="27349"/>
    <lineage>
        <taxon>Eukaryota</taxon>
        <taxon>Fungi</taxon>
        <taxon>Dikarya</taxon>
        <taxon>Basidiomycota</taxon>
        <taxon>Pucciniomycotina</taxon>
        <taxon>Pucciniomycetes</taxon>
        <taxon>Pucciniales</taxon>
        <taxon>Pucciniaceae</taxon>
        <taxon>Puccinia</taxon>
    </lineage>
</organism>
<feature type="non-terminal residue" evidence="2">
    <location>
        <position position="1"/>
    </location>
</feature>
<sequence>DFIEKVASESNKRFASAGPLIWDATRTDSQDLIANQASFSHWINAVAALCKDKVFAGLHLKMESPGVVESRATAAAKAQNHLLWQLEMPVHPGAETKEPPINSTKMSLIASVFEDSVNLYIEKLYKEHLPNKKYINQFPVFIDPCDSNQYILLTIGAMQTWAHSLNLGTPGVLINSPPAPLCYLNLNSKKRRPSSSSSSTSEMGKILLELLANKKKQSVPSSDLDGDDSSGVQSGTTTMGDYFDFIK</sequence>
<keyword evidence="3" id="KW-1185">Reference proteome</keyword>
<comment type="caution">
    <text evidence="2">The sequence shown here is derived from an EMBL/GenBank/DDBJ whole genome shotgun (WGS) entry which is preliminary data.</text>
</comment>
<feature type="compositionally biased region" description="Low complexity" evidence="1">
    <location>
        <begin position="229"/>
        <end position="238"/>
    </location>
</feature>
<dbReference type="EMBL" id="LAVV01014444">
    <property type="protein sequence ID" value="KNZ44765.1"/>
    <property type="molecule type" value="Genomic_DNA"/>
</dbReference>
<dbReference type="VEuPathDB" id="FungiDB:VP01_8856g1"/>
<proteinExistence type="predicted"/>
<accession>A0A0L6UAF2</accession>
<dbReference type="AlphaFoldDB" id="A0A0L6UAF2"/>